<accession>A0A3M8K8A7</accession>
<evidence type="ECO:0000313" key="3">
    <source>
        <dbReference type="Proteomes" id="UP000266975"/>
    </source>
</evidence>
<dbReference type="SUPFAM" id="SSF64182">
    <property type="entry name" value="DHH phosphoesterases"/>
    <property type="match status" value="1"/>
</dbReference>
<dbReference type="EMBL" id="PTJO01000003">
    <property type="protein sequence ID" value="RNE49376.1"/>
    <property type="molecule type" value="Genomic_DNA"/>
</dbReference>
<dbReference type="Proteomes" id="UP000266975">
    <property type="component" value="Unassembled WGS sequence"/>
</dbReference>
<dbReference type="RefSeq" id="WP_123047422.1">
    <property type="nucleotide sequence ID" value="NZ_PTJO01000003.1"/>
</dbReference>
<reference evidence="2 3" key="1">
    <citation type="submission" date="2018-02" db="EMBL/GenBank/DDBJ databases">
        <title>Corynebacterium alimpuense sp. nov., a marine obligate actinomycete isolated from sediments of Valparaiso bay, Chile.</title>
        <authorList>
            <person name="Claverias F."/>
            <person name="Gonzales-Siles L."/>
            <person name="Salva-Serra F."/>
            <person name="Inganaes E."/>
            <person name="Molin K."/>
            <person name="Cumsille A."/>
            <person name="Undabarrena A."/>
            <person name="Couve E."/>
            <person name="Moore E.R.B."/>
            <person name="Gomila M."/>
            <person name="Camara B."/>
        </authorList>
    </citation>
    <scope>NUCLEOTIDE SEQUENCE [LARGE SCALE GENOMIC DNA]</scope>
    <source>
        <strain evidence="2 3">CCUG 69366</strain>
    </source>
</reference>
<feature type="domain" description="DDH" evidence="1">
    <location>
        <begin position="17"/>
        <end position="158"/>
    </location>
</feature>
<dbReference type="PANTHER" id="PTHR47618">
    <property type="entry name" value="BIFUNCTIONAL OLIGORIBONUCLEASE AND PAP PHOSPHATASE NRNA"/>
    <property type="match status" value="1"/>
</dbReference>
<comment type="caution">
    <text evidence="2">The sequence shown here is derived from an EMBL/GenBank/DDBJ whole genome shotgun (WGS) entry which is preliminary data.</text>
</comment>
<dbReference type="PANTHER" id="PTHR47618:SF1">
    <property type="entry name" value="BIFUNCTIONAL OLIGORIBONUCLEASE AND PAP PHOSPHATASE NRNA"/>
    <property type="match status" value="1"/>
</dbReference>
<dbReference type="Pfam" id="PF01368">
    <property type="entry name" value="DHH"/>
    <property type="match status" value="1"/>
</dbReference>
<dbReference type="OrthoDB" id="9803668at2"/>
<evidence type="ECO:0000259" key="1">
    <source>
        <dbReference type="Pfam" id="PF01368"/>
    </source>
</evidence>
<organism evidence="2 3">
    <name type="scientific">Corynebacterium alimapuense</name>
    <dbReference type="NCBI Taxonomy" id="1576874"/>
    <lineage>
        <taxon>Bacteria</taxon>
        <taxon>Bacillati</taxon>
        <taxon>Actinomycetota</taxon>
        <taxon>Actinomycetes</taxon>
        <taxon>Mycobacteriales</taxon>
        <taxon>Corynebacteriaceae</taxon>
        <taxon>Corynebacterium</taxon>
    </lineage>
</organism>
<dbReference type="InterPro" id="IPR051319">
    <property type="entry name" value="Oligoribo/pAp-PDE_c-di-AMP_PDE"/>
</dbReference>
<dbReference type="Gene3D" id="3.90.1640.10">
    <property type="entry name" value="inorganic pyrophosphatase (n-terminal core)"/>
    <property type="match status" value="1"/>
</dbReference>
<name>A0A3M8K8A7_9CORY</name>
<dbReference type="InterPro" id="IPR038763">
    <property type="entry name" value="DHH_sf"/>
</dbReference>
<dbReference type="Gene3D" id="3.10.310.30">
    <property type="match status" value="1"/>
</dbReference>
<dbReference type="AlphaFoldDB" id="A0A3M8K8A7"/>
<gene>
    <name evidence="2" type="ORF">C5L39_03140</name>
</gene>
<dbReference type="InterPro" id="IPR001667">
    <property type="entry name" value="DDH_dom"/>
</dbReference>
<keyword evidence="3" id="KW-1185">Reference proteome</keyword>
<sequence length="317" mass="32818">MSLYRDAIELITQADSIAVVGHVRPDADAIGSVCAMVAGLKQRGKHAVGMIGQNAEFAANLLTIPGAEDIQLTTELGQVDLVITVDCGSLDRTGALATQIQEGSNAVLVIDHHSSNPGFGDVNLLDLKAESTTTIIGRLFDELEIQIGSKIAHALYAGLLTDTGSFRWGSSAMHSFAAKLMATGIDVREIAVDMLDSGSIADLQMIGQALSGVKVHHAGRHQVAVIIADNALLQRGSLAAVEGLVDAVRSLDGTDIGAVLKESHPGLWHVSLRSDLMDVSQVAVALGGGGHIPAAGYSASGTAEQVLAGLLGELQAR</sequence>
<protein>
    <submittedName>
        <fullName evidence="2">Exopolyphosphatase</fullName>
    </submittedName>
</protein>
<proteinExistence type="predicted"/>
<evidence type="ECO:0000313" key="2">
    <source>
        <dbReference type="EMBL" id="RNE49376.1"/>
    </source>
</evidence>